<feature type="chain" id="PRO_5009119674" description="Lipoprotein" evidence="8">
    <location>
        <begin position="17"/>
        <end position="280"/>
    </location>
</feature>
<gene>
    <name evidence="9" type="ORF">BFW38_10220</name>
</gene>
<organism evidence="9 10">
    <name type="scientific">Terasakiispira papahanaumokuakeensis</name>
    <dbReference type="NCBI Taxonomy" id="197479"/>
    <lineage>
        <taxon>Bacteria</taxon>
        <taxon>Pseudomonadati</taxon>
        <taxon>Pseudomonadota</taxon>
        <taxon>Gammaproteobacteria</taxon>
        <taxon>Oceanospirillales</taxon>
        <taxon>Terasakiispira</taxon>
    </lineage>
</organism>
<dbReference type="PANTHER" id="PTHR30429">
    <property type="entry name" value="D-METHIONINE-BINDING LIPOPROTEIN METQ"/>
    <property type="match status" value="1"/>
</dbReference>
<dbReference type="EMBL" id="MDTQ01000001">
    <property type="protein sequence ID" value="ODC03863.1"/>
    <property type="molecule type" value="Genomic_DNA"/>
</dbReference>
<dbReference type="InterPro" id="IPR004872">
    <property type="entry name" value="Lipoprotein_NlpA"/>
</dbReference>
<evidence type="ECO:0000256" key="5">
    <source>
        <dbReference type="ARBA" id="ARBA00023288"/>
    </source>
</evidence>
<protein>
    <recommendedName>
        <fullName evidence="6">Lipoprotein</fullName>
    </recommendedName>
</protein>
<dbReference type="PIRSF" id="PIRSF002854">
    <property type="entry name" value="MetQ"/>
    <property type="match status" value="1"/>
</dbReference>
<proteinExistence type="inferred from homology"/>
<comment type="subcellular location">
    <subcellularLocation>
        <location evidence="1">Membrane</location>
        <topology evidence="1">Lipid-anchor</topology>
    </subcellularLocation>
</comment>
<evidence type="ECO:0000256" key="4">
    <source>
        <dbReference type="ARBA" id="ARBA00023139"/>
    </source>
</evidence>
<dbReference type="CDD" id="cd13598">
    <property type="entry name" value="PBP2_lipoprotein_IlpA_like"/>
    <property type="match status" value="1"/>
</dbReference>
<evidence type="ECO:0000256" key="6">
    <source>
        <dbReference type="PIRNR" id="PIRNR002854"/>
    </source>
</evidence>
<evidence type="ECO:0000256" key="2">
    <source>
        <dbReference type="ARBA" id="ARBA00022729"/>
    </source>
</evidence>
<comment type="similarity">
    <text evidence="6">Belongs to the nlpA lipoprotein family.</text>
</comment>
<evidence type="ECO:0000256" key="8">
    <source>
        <dbReference type="SAM" id="SignalP"/>
    </source>
</evidence>
<evidence type="ECO:0000256" key="3">
    <source>
        <dbReference type="ARBA" id="ARBA00023136"/>
    </source>
</evidence>
<comment type="caution">
    <text evidence="9">The sequence shown here is derived from an EMBL/GenBank/DDBJ whole genome shotgun (WGS) entry which is preliminary data.</text>
</comment>
<dbReference type="OrthoDB" id="9812878at2"/>
<keyword evidence="2 8" id="KW-0732">Signal</keyword>
<dbReference type="Gene3D" id="3.40.190.10">
    <property type="entry name" value="Periplasmic binding protein-like II"/>
    <property type="match status" value="2"/>
</dbReference>
<feature type="signal peptide" evidence="8">
    <location>
        <begin position="1"/>
        <end position="16"/>
    </location>
</feature>
<dbReference type="PROSITE" id="PS51257">
    <property type="entry name" value="PROKAR_LIPOPROTEIN"/>
    <property type="match status" value="1"/>
</dbReference>
<dbReference type="PANTHER" id="PTHR30429:SF1">
    <property type="entry name" value="D-METHIONINE-BINDING LIPOPROTEIN METQ-RELATED"/>
    <property type="match status" value="1"/>
</dbReference>
<dbReference type="Pfam" id="PF03180">
    <property type="entry name" value="Lipoprotein_9"/>
    <property type="match status" value="1"/>
</dbReference>
<reference evidence="9 10" key="1">
    <citation type="submission" date="2016-08" db="EMBL/GenBank/DDBJ databases">
        <authorList>
            <person name="Seilhamer J.J."/>
        </authorList>
    </citation>
    <scope>NUCLEOTIDE SEQUENCE [LARGE SCALE GENOMIC DNA]</scope>
    <source>
        <strain evidence="9 10">PH27A</strain>
    </source>
</reference>
<evidence type="ECO:0000256" key="7">
    <source>
        <dbReference type="PIRSR" id="PIRSR002854-1"/>
    </source>
</evidence>
<name>A0A1E2VAB4_9GAMM</name>
<keyword evidence="10" id="KW-1185">Reference proteome</keyword>
<evidence type="ECO:0000313" key="10">
    <source>
        <dbReference type="Proteomes" id="UP000094291"/>
    </source>
</evidence>
<evidence type="ECO:0000313" key="9">
    <source>
        <dbReference type="EMBL" id="ODC03863.1"/>
    </source>
</evidence>
<keyword evidence="4" id="KW-0564">Palmitate</keyword>
<dbReference type="NCBIfam" id="TIGR00363">
    <property type="entry name" value="MetQ/NlpA family lipoprotein"/>
    <property type="match status" value="1"/>
</dbReference>
<sequence>MRIASALRTLTLAAIAAGLLSACGQDDQGQASTQTDESNKTLRVGTMAGPEEEVMEVAKQVAKDQYGLDVEIVAFNDYISPNAALDEGSLDANAYQHKPYLDEMMKSRDYNFAIAGHTFVFPMSAYSLQYSRIDDIPKGAKIAIPNDPSNEGRALIMLNDAGLITLKDRTDLSATLNDITDNPQDIQFAELDAAQLPRSLEDVDLAVINSNFATGDQLPDGTQRLLTEGADSPYVNLIVVREGDTQRQDIQTFVKAFHTQAVIDAAKAHFDNVVPGWTTE</sequence>
<dbReference type="AlphaFoldDB" id="A0A1E2VAB4"/>
<dbReference type="Proteomes" id="UP000094291">
    <property type="component" value="Unassembled WGS sequence"/>
</dbReference>
<feature type="lipid moiety-binding region" description="S-diacylglycerol cysteine" evidence="7">
    <location>
        <position position="23"/>
    </location>
</feature>
<dbReference type="GO" id="GO:0016020">
    <property type="term" value="C:membrane"/>
    <property type="evidence" value="ECO:0007669"/>
    <property type="project" value="UniProtKB-SubCell"/>
</dbReference>
<dbReference type="STRING" id="197479.BFW38_10220"/>
<dbReference type="SUPFAM" id="SSF53850">
    <property type="entry name" value="Periplasmic binding protein-like II"/>
    <property type="match status" value="1"/>
</dbReference>
<dbReference type="RefSeq" id="WP_068998459.1">
    <property type="nucleotide sequence ID" value="NZ_MDTQ01000001.1"/>
</dbReference>
<keyword evidence="5 6" id="KW-0449">Lipoprotein</keyword>
<evidence type="ECO:0000256" key="1">
    <source>
        <dbReference type="ARBA" id="ARBA00004635"/>
    </source>
</evidence>
<accession>A0A1E2VAB4</accession>
<keyword evidence="3" id="KW-0472">Membrane</keyword>